<dbReference type="PANTHER" id="PTHR34227:SF13">
    <property type="entry name" value="TAT PROOFREADING CHAPERONE DMSD-RELATED"/>
    <property type="match status" value="1"/>
</dbReference>
<dbReference type="InterPro" id="IPR050289">
    <property type="entry name" value="TorD/DmsD_chaperones"/>
</dbReference>
<dbReference type="InterPro" id="IPR020945">
    <property type="entry name" value="DMSO/NO3_reduct_chaperone"/>
</dbReference>
<organism evidence="2 3">
    <name type="scientific">Slackia equolifaciens</name>
    <dbReference type="NCBI Taxonomy" id="498718"/>
    <lineage>
        <taxon>Bacteria</taxon>
        <taxon>Bacillati</taxon>
        <taxon>Actinomycetota</taxon>
        <taxon>Coriobacteriia</taxon>
        <taxon>Eggerthellales</taxon>
        <taxon>Eggerthellaceae</taxon>
        <taxon>Slackia</taxon>
    </lineage>
</organism>
<accession>A0A3N0B501</accession>
<dbReference type="Proteomes" id="UP000269591">
    <property type="component" value="Unassembled WGS sequence"/>
</dbReference>
<comment type="caution">
    <text evidence="2">The sequence shown here is derived from an EMBL/GenBank/DDBJ whole genome shotgun (WGS) entry which is preliminary data.</text>
</comment>
<keyword evidence="1" id="KW-0143">Chaperone</keyword>
<evidence type="ECO:0000256" key="1">
    <source>
        <dbReference type="ARBA" id="ARBA00023186"/>
    </source>
</evidence>
<dbReference type="InterPro" id="IPR036411">
    <property type="entry name" value="TorD-like_sf"/>
</dbReference>
<dbReference type="SUPFAM" id="SSF89155">
    <property type="entry name" value="TorD-like"/>
    <property type="match status" value="1"/>
</dbReference>
<reference evidence="3" key="1">
    <citation type="submission" date="2018-05" db="EMBL/GenBank/DDBJ databases">
        <title>Genome Sequencing of selected type strains of the family Eggerthellaceae.</title>
        <authorList>
            <person name="Danylec N."/>
            <person name="Stoll D.A."/>
            <person name="Doetsch A."/>
            <person name="Huch M."/>
        </authorList>
    </citation>
    <scope>NUCLEOTIDE SEQUENCE [LARGE SCALE GENOMIC DNA]</scope>
    <source>
        <strain evidence="3">DSM 24851</strain>
    </source>
</reference>
<dbReference type="AlphaFoldDB" id="A0A3N0B501"/>
<proteinExistence type="predicted"/>
<dbReference type="EMBL" id="QIBX01000001">
    <property type="protein sequence ID" value="RNL42058.1"/>
    <property type="molecule type" value="Genomic_DNA"/>
</dbReference>
<keyword evidence="3" id="KW-1185">Reference proteome</keyword>
<gene>
    <name evidence="2" type="ORF">DMP06_01210</name>
</gene>
<dbReference type="Gene3D" id="1.10.3480.10">
    <property type="entry name" value="TorD-like"/>
    <property type="match status" value="1"/>
</dbReference>
<sequence>MLPNGTRKRLLMDFDKETLQAAQAAFGFAAGLISQDPTEEWVHSCIGNDMFAAAPFGEGDKAVTSGLALLSSWCTVARNNLEEETAAIQREWLRLFVGLGTPEAPVWESYYTEPNSTMFGRSTLEVRAAYKEWGLEFERKAHEPDDALGIMLAFCSYLMGRELDALEAFDSAAAAKAAQSLESFLVAHMLPWASAWRFLVKNHAKTDYYRGVGELVFGLERAYAKRFGIECNEEDGTFSYVLSAKAREEEGA</sequence>
<evidence type="ECO:0000313" key="2">
    <source>
        <dbReference type="EMBL" id="RNL42058.1"/>
    </source>
</evidence>
<dbReference type="Pfam" id="PF02613">
    <property type="entry name" value="Nitrate_red_del"/>
    <property type="match status" value="1"/>
</dbReference>
<evidence type="ECO:0000313" key="3">
    <source>
        <dbReference type="Proteomes" id="UP000269591"/>
    </source>
</evidence>
<dbReference type="PANTHER" id="PTHR34227">
    <property type="entry name" value="CHAPERONE PROTEIN YCDY"/>
    <property type="match status" value="1"/>
</dbReference>
<name>A0A3N0B501_9ACTN</name>
<protein>
    <submittedName>
        <fullName evidence="2">Molecular chaperone TorD</fullName>
    </submittedName>
</protein>